<feature type="non-terminal residue" evidence="7">
    <location>
        <position position="117"/>
    </location>
</feature>
<gene>
    <name evidence="7" type="ORF">B1A_20677</name>
</gene>
<dbReference type="PANTHER" id="PTHR30177">
    <property type="entry name" value="GLYCINE BETAINE/L-PROLINE TRANSPORT SYSTEM PERMEASE PROTEIN PROW"/>
    <property type="match status" value="1"/>
</dbReference>
<dbReference type="GO" id="GO:0031460">
    <property type="term" value="P:glycine betaine transport"/>
    <property type="evidence" value="ECO:0007669"/>
    <property type="project" value="TreeGrafter"/>
</dbReference>
<feature type="transmembrane region" description="Helical" evidence="6">
    <location>
        <begin position="91"/>
        <end position="110"/>
    </location>
</feature>
<sequence length="117" mass="12402">MSDPLHSALAVLPDYLSQHVLLSAAALALGVALSVPLLIAARHSARLRWPVLAVASLIQTVPSIALLALFYPLLLGLSRLTGRLFGVRFQALGFLPSLLALTLYSILPILRNGVTAV</sequence>
<keyword evidence="5 6" id="KW-0472">Membrane</keyword>
<evidence type="ECO:0000256" key="3">
    <source>
        <dbReference type="ARBA" id="ARBA00022692"/>
    </source>
</evidence>
<keyword evidence="2" id="KW-0813">Transport</keyword>
<comment type="caution">
    <text evidence="7">The sequence shown here is derived from an EMBL/GenBank/DDBJ whole genome shotgun (WGS) entry which is preliminary data.</text>
</comment>
<accession>T0Y340</accession>
<dbReference type="EMBL" id="AUZX01015266">
    <property type="protein sequence ID" value="EQD29501.1"/>
    <property type="molecule type" value="Genomic_DNA"/>
</dbReference>
<evidence type="ECO:0000256" key="4">
    <source>
        <dbReference type="ARBA" id="ARBA00022989"/>
    </source>
</evidence>
<feature type="transmembrane region" description="Helical" evidence="6">
    <location>
        <begin position="20"/>
        <end position="39"/>
    </location>
</feature>
<dbReference type="InterPro" id="IPR051204">
    <property type="entry name" value="ABC_transp_perm/SBD"/>
</dbReference>
<reference evidence="7" key="1">
    <citation type="submission" date="2013-08" db="EMBL/GenBank/DDBJ databases">
        <authorList>
            <person name="Mendez C."/>
            <person name="Richter M."/>
            <person name="Ferrer M."/>
            <person name="Sanchez J."/>
        </authorList>
    </citation>
    <scope>NUCLEOTIDE SEQUENCE</scope>
</reference>
<evidence type="ECO:0000256" key="6">
    <source>
        <dbReference type="SAM" id="Phobius"/>
    </source>
</evidence>
<name>T0Y340_9ZZZZ</name>
<dbReference type="AlphaFoldDB" id="T0Y340"/>
<proteinExistence type="predicted"/>
<organism evidence="7">
    <name type="scientific">mine drainage metagenome</name>
    <dbReference type="NCBI Taxonomy" id="410659"/>
    <lineage>
        <taxon>unclassified sequences</taxon>
        <taxon>metagenomes</taxon>
        <taxon>ecological metagenomes</taxon>
    </lineage>
</organism>
<feature type="transmembrane region" description="Helical" evidence="6">
    <location>
        <begin position="51"/>
        <end position="71"/>
    </location>
</feature>
<dbReference type="PANTHER" id="PTHR30177:SF4">
    <property type="entry name" value="OSMOPROTECTANT IMPORT PERMEASE PROTEIN OSMW"/>
    <property type="match status" value="1"/>
</dbReference>
<keyword evidence="4 6" id="KW-1133">Transmembrane helix</keyword>
<dbReference type="InterPro" id="IPR035906">
    <property type="entry name" value="MetI-like_sf"/>
</dbReference>
<dbReference type="SUPFAM" id="SSF161098">
    <property type="entry name" value="MetI-like"/>
    <property type="match status" value="1"/>
</dbReference>
<keyword evidence="3 6" id="KW-0812">Transmembrane</keyword>
<protein>
    <submittedName>
        <fullName evidence="7">Substrate-binding region of ABC-type glycine betaine transport system</fullName>
    </submittedName>
</protein>
<evidence type="ECO:0000313" key="7">
    <source>
        <dbReference type="EMBL" id="EQD29501.1"/>
    </source>
</evidence>
<evidence type="ECO:0000256" key="5">
    <source>
        <dbReference type="ARBA" id="ARBA00023136"/>
    </source>
</evidence>
<evidence type="ECO:0000256" key="2">
    <source>
        <dbReference type="ARBA" id="ARBA00022448"/>
    </source>
</evidence>
<comment type="subcellular location">
    <subcellularLocation>
        <location evidence="1">Membrane</location>
        <topology evidence="1">Multi-pass membrane protein</topology>
    </subcellularLocation>
</comment>
<evidence type="ECO:0000256" key="1">
    <source>
        <dbReference type="ARBA" id="ARBA00004141"/>
    </source>
</evidence>
<reference evidence="7" key="2">
    <citation type="journal article" date="2014" name="ISME J.">
        <title>Microbial stratification in low pH oxic and suboxic macroscopic growths along an acid mine drainage.</title>
        <authorList>
            <person name="Mendez-Garcia C."/>
            <person name="Mesa V."/>
            <person name="Sprenger R.R."/>
            <person name="Richter M."/>
            <person name="Diez M.S."/>
            <person name="Solano J."/>
            <person name="Bargiela R."/>
            <person name="Golyshina O.V."/>
            <person name="Manteca A."/>
            <person name="Ramos J.L."/>
            <person name="Gallego J.R."/>
            <person name="Llorente I."/>
            <person name="Martins Dos Santos V.A."/>
            <person name="Jensen O.N."/>
            <person name="Pelaez A.I."/>
            <person name="Sanchez J."/>
            <person name="Ferrer M."/>
        </authorList>
    </citation>
    <scope>NUCLEOTIDE SEQUENCE</scope>
</reference>
<dbReference type="Gene3D" id="1.10.3720.10">
    <property type="entry name" value="MetI-like"/>
    <property type="match status" value="1"/>
</dbReference>
<dbReference type="GO" id="GO:0016020">
    <property type="term" value="C:membrane"/>
    <property type="evidence" value="ECO:0007669"/>
    <property type="project" value="UniProtKB-SubCell"/>
</dbReference>